<sequence>MHVGSREVVLKLRDQILRINGYEVVSTVNLQEAPGLLEQHHCDLVLVDVEGQGRVAQAERLCAEVRSRRPQQKVAFVCNYLISIDSDCPDEIIEAEFNPVAFVDGVKQMLE</sequence>
<gene>
    <name evidence="1" type="ORF">ACPOL_5191</name>
</gene>
<dbReference type="KEGG" id="abas:ACPOL_5191"/>
<evidence type="ECO:0000313" key="2">
    <source>
        <dbReference type="Proteomes" id="UP000253606"/>
    </source>
</evidence>
<name>A0A2Z5G701_9BACT</name>
<accession>A0A2Z5G701</accession>
<dbReference type="AlphaFoldDB" id="A0A2Z5G701"/>
<protein>
    <recommendedName>
        <fullName evidence="3">Response regulatory domain-containing protein</fullName>
    </recommendedName>
</protein>
<evidence type="ECO:0008006" key="3">
    <source>
        <dbReference type="Google" id="ProtNLM"/>
    </source>
</evidence>
<dbReference type="InterPro" id="IPR011006">
    <property type="entry name" value="CheY-like_superfamily"/>
</dbReference>
<dbReference type="Proteomes" id="UP000253606">
    <property type="component" value="Chromosome"/>
</dbReference>
<evidence type="ECO:0000313" key="1">
    <source>
        <dbReference type="EMBL" id="AXC14445.1"/>
    </source>
</evidence>
<dbReference type="EMBL" id="CP030840">
    <property type="protein sequence ID" value="AXC14445.1"/>
    <property type="molecule type" value="Genomic_DNA"/>
</dbReference>
<keyword evidence="2" id="KW-1185">Reference proteome</keyword>
<dbReference type="SUPFAM" id="SSF52172">
    <property type="entry name" value="CheY-like"/>
    <property type="match status" value="1"/>
</dbReference>
<dbReference type="Gene3D" id="3.40.50.2300">
    <property type="match status" value="1"/>
</dbReference>
<reference evidence="1 2" key="1">
    <citation type="journal article" date="2018" name="Front. Microbiol.">
        <title>Hydrolytic Capabilities as a Key to Environmental Success: Chitinolytic and Cellulolytic Acidobacteria From Acidic Sub-arctic Soils and Boreal Peatlands.</title>
        <authorList>
            <person name="Belova S.E."/>
            <person name="Ravin N.V."/>
            <person name="Pankratov T.A."/>
            <person name="Rakitin A.L."/>
            <person name="Ivanova A.A."/>
            <person name="Beletsky A.V."/>
            <person name="Mardanov A.V."/>
            <person name="Sinninghe Damste J.S."/>
            <person name="Dedysh S.N."/>
        </authorList>
    </citation>
    <scope>NUCLEOTIDE SEQUENCE [LARGE SCALE GENOMIC DNA]</scope>
    <source>
        <strain evidence="1 2">SBC82</strain>
    </source>
</reference>
<organism evidence="1 2">
    <name type="scientific">Acidisarcina polymorpha</name>
    <dbReference type="NCBI Taxonomy" id="2211140"/>
    <lineage>
        <taxon>Bacteria</taxon>
        <taxon>Pseudomonadati</taxon>
        <taxon>Acidobacteriota</taxon>
        <taxon>Terriglobia</taxon>
        <taxon>Terriglobales</taxon>
        <taxon>Acidobacteriaceae</taxon>
        <taxon>Acidisarcina</taxon>
    </lineage>
</organism>
<proteinExistence type="predicted"/>